<dbReference type="AlphaFoldDB" id="A0A9X2RAV3"/>
<name>A0A9X2RAV3_9BACT</name>
<organism evidence="1 2">
    <name type="scientific">Gracilimonas sediminicola</name>
    <dbReference type="NCBI Taxonomy" id="2952158"/>
    <lineage>
        <taxon>Bacteria</taxon>
        <taxon>Pseudomonadati</taxon>
        <taxon>Balneolota</taxon>
        <taxon>Balneolia</taxon>
        <taxon>Balneolales</taxon>
        <taxon>Balneolaceae</taxon>
        <taxon>Gracilimonas</taxon>
    </lineage>
</organism>
<sequence length="104" mass="12347">MRYLKKYYNCYFTLSKLPELIKGLFVGGSCFEDLCDKYWNEYCDKMREREIKLMQRHGLEYGKIYGDVELVSLDCAADGDFVNVRLKDGSIKQDYPIEYLINEQ</sequence>
<protein>
    <submittedName>
        <fullName evidence="1">Uncharacterized protein</fullName>
    </submittedName>
</protein>
<gene>
    <name evidence="1" type="ORF">NM125_00265</name>
</gene>
<evidence type="ECO:0000313" key="2">
    <source>
        <dbReference type="Proteomes" id="UP001139125"/>
    </source>
</evidence>
<reference evidence="1" key="1">
    <citation type="submission" date="2022-06" db="EMBL/GenBank/DDBJ databases">
        <title>Gracilimonas sp. CAU 1638 isolated from sea sediment.</title>
        <authorList>
            <person name="Kim W."/>
        </authorList>
    </citation>
    <scope>NUCLEOTIDE SEQUENCE</scope>
    <source>
        <strain evidence="1">CAU 1638</strain>
    </source>
</reference>
<dbReference type="RefSeq" id="WP_255131681.1">
    <property type="nucleotide sequence ID" value="NZ_JANDBC010000001.1"/>
</dbReference>
<proteinExistence type="predicted"/>
<dbReference type="Proteomes" id="UP001139125">
    <property type="component" value="Unassembled WGS sequence"/>
</dbReference>
<evidence type="ECO:0000313" key="1">
    <source>
        <dbReference type="EMBL" id="MCP9290005.1"/>
    </source>
</evidence>
<keyword evidence="2" id="KW-1185">Reference proteome</keyword>
<accession>A0A9X2RAV3</accession>
<dbReference type="EMBL" id="JANDBC010000001">
    <property type="protein sequence ID" value="MCP9290005.1"/>
    <property type="molecule type" value="Genomic_DNA"/>
</dbReference>
<comment type="caution">
    <text evidence="1">The sequence shown here is derived from an EMBL/GenBank/DDBJ whole genome shotgun (WGS) entry which is preliminary data.</text>
</comment>